<accession>A0A0E9U597</accession>
<sequence>MHCLRWSQALSTGKCISPLSDKGTSLMLTGTIINGYA</sequence>
<proteinExistence type="predicted"/>
<reference evidence="1" key="1">
    <citation type="submission" date="2014-11" db="EMBL/GenBank/DDBJ databases">
        <authorList>
            <person name="Amaro Gonzalez C."/>
        </authorList>
    </citation>
    <scope>NUCLEOTIDE SEQUENCE</scope>
</reference>
<name>A0A0E9U597_ANGAN</name>
<organism evidence="1">
    <name type="scientific">Anguilla anguilla</name>
    <name type="common">European freshwater eel</name>
    <name type="synonym">Muraena anguilla</name>
    <dbReference type="NCBI Taxonomy" id="7936"/>
    <lineage>
        <taxon>Eukaryota</taxon>
        <taxon>Metazoa</taxon>
        <taxon>Chordata</taxon>
        <taxon>Craniata</taxon>
        <taxon>Vertebrata</taxon>
        <taxon>Euteleostomi</taxon>
        <taxon>Actinopterygii</taxon>
        <taxon>Neopterygii</taxon>
        <taxon>Teleostei</taxon>
        <taxon>Anguilliformes</taxon>
        <taxon>Anguillidae</taxon>
        <taxon>Anguilla</taxon>
    </lineage>
</organism>
<evidence type="ECO:0000313" key="1">
    <source>
        <dbReference type="EMBL" id="JAH60991.1"/>
    </source>
</evidence>
<dbReference type="AlphaFoldDB" id="A0A0E9U597"/>
<reference evidence="1" key="2">
    <citation type="journal article" date="2015" name="Fish Shellfish Immunol.">
        <title>Early steps in the European eel (Anguilla anguilla)-Vibrio vulnificus interaction in the gills: Role of the RtxA13 toxin.</title>
        <authorList>
            <person name="Callol A."/>
            <person name="Pajuelo D."/>
            <person name="Ebbesson L."/>
            <person name="Teles M."/>
            <person name="MacKenzie S."/>
            <person name="Amaro C."/>
        </authorList>
    </citation>
    <scope>NUCLEOTIDE SEQUENCE</scope>
</reference>
<protein>
    <submittedName>
        <fullName evidence="1">Uncharacterized protein</fullName>
    </submittedName>
</protein>
<dbReference type="EMBL" id="GBXM01047586">
    <property type="protein sequence ID" value="JAH60991.1"/>
    <property type="molecule type" value="Transcribed_RNA"/>
</dbReference>